<organism evidence="1">
    <name type="scientific">Timema bartmani</name>
    <dbReference type="NCBI Taxonomy" id="61472"/>
    <lineage>
        <taxon>Eukaryota</taxon>
        <taxon>Metazoa</taxon>
        <taxon>Ecdysozoa</taxon>
        <taxon>Arthropoda</taxon>
        <taxon>Hexapoda</taxon>
        <taxon>Insecta</taxon>
        <taxon>Pterygota</taxon>
        <taxon>Neoptera</taxon>
        <taxon>Polyneoptera</taxon>
        <taxon>Phasmatodea</taxon>
        <taxon>Timematodea</taxon>
        <taxon>Timematoidea</taxon>
        <taxon>Timematidae</taxon>
        <taxon>Timema</taxon>
    </lineage>
</organism>
<reference evidence="1" key="1">
    <citation type="submission" date="2020-11" db="EMBL/GenBank/DDBJ databases">
        <authorList>
            <person name="Tran Van P."/>
        </authorList>
    </citation>
    <scope>NUCLEOTIDE SEQUENCE</scope>
</reference>
<dbReference type="AlphaFoldDB" id="A0A7R9I2L2"/>
<protein>
    <submittedName>
        <fullName evidence="1">Uncharacterized protein</fullName>
    </submittedName>
</protein>
<proteinExistence type="predicted"/>
<accession>A0A7R9I2L2</accession>
<evidence type="ECO:0000313" key="1">
    <source>
        <dbReference type="EMBL" id="CAD7443241.1"/>
    </source>
</evidence>
<sequence>MQALSCTCTERDFDKHVAYCRDEPAAQELLQENEVVRDYFEVLLPYVTRRGVENIDIKISLVPEKTYISKRMLFPQDLSGSYGFRNPSVLIGAEGYIVYPPPVLCKPASVQKTQFLRRVVPRWPVEHHTTNPSAQDISSLFPQVKAEAHNSCKPPAPQVTRLFLLEDPLVASKTLPAHHSFSTVYPIEAFFLIPGP</sequence>
<gene>
    <name evidence="1" type="ORF">TBIB3V08_LOCUS5651</name>
</gene>
<dbReference type="EMBL" id="OD566043">
    <property type="protein sequence ID" value="CAD7443241.1"/>
    <property type="molecule type" value="Genomic_DNA"/>
</dbReference>
<name>A0A7R9I2L2_9NEOP</name>